<keyword evidence="1" id="KW-0472">Membrane</keyword>
<keyword evidence="1" id="KW-1133">Transmembrane helix</keyword>
<comment type="caution">
    <text evidence="2">The sequence shown here is derived from an EMBL/GenBank/DDBJ whole genome shotgun (WGS) entry which is preliminary data.</text>
</comment>
<sequence length="189" mass="21708">MREPKIRRLWSWTCSFLILAAGVGGFTALIVFVHPHEKVAISDANLTHFELAASQTTLFYNLSFTMKIHKYFHASYRDMEVDCYYNNKNFDSRKLGDLKLKAWRTRLLNLTSNGNSTIDLGSNGVSAFKRSNETGFFDLEIRPIGKRITYDENGDDDVKKLSYQCKLRLELVKSHNSTTQGNFKPVKCH</sequence>
<accession>A0AAV8C963</accession>
<reference evidence="2" key="1">
    <citation type="submission" date="2022-08" db="EMBL/GenBank/DDBJ databases">
        <authorList>
            <person name="Marques A."/>
        </authorList>
    </citation>
    <scope>NUCLEOTIDE SEQUENCE</scope>
    <source>
        <strain evidence="2">RhyPub2mFocal</strain>
        <tissue evidence="2">Leaves</tissue>
    </source>
</reference>
<keyword evidence="3" id="KW-1185">Reference proteome</keyword>
<organism evidence="2 3">
    <name type="scientific">Rhynchospora pubera</name>
    <dbReference type="NCBI Taxonomy" id="906938"/>
    <lineage>
        <taxon>Eukaryota</taxon>
        <taxon>Viridiplantae</taxon>
        <taxon>Streptophyta</taxon>
        <taxon>Embryophyta</taxon>
        <taxon>Tracheophyta</taxon>
        <taxon>Spermatophyta</taxon>
        <taxon>Magnoliopsida</taxon>
        <taxon>Liliopsida</taxon>
        <taxon>Poales</taxon>
        <taxon>Cyperaceae</taxon>
        <taxon>Cyperoideae</taxon>
        <taxon>Rhynchosporeae</taxon>
        <taxon>Rhynchospora</taxon>
    </lineage>
</organism>
<name>A0AAV8C963_9POAL</name>
<gene>
    <name evidence="2" type="ORF">LUZ62_086391</name>
</gene>
<dbReference type="Proteomes" id="UP001140206">
    <property type="component" value="Chromosome 5"/>
</dbReference>
<evidence type="ECO:0000313" key="2">
    <source>
        <dbReference type="EMBL" id="KAJ4751986.1"/>
    </source>
</evidence>
<dbReference type="EMBL" id="JAMFTS010000005">
    <property type="protein sequence ID" value="KAJ4751986.1"/>
    <property type="molecule type" value="Genomic_DNA"/>
</dbReference>
<feature type="transmembrane region" description="Helical" evidence="1">
    <location>
        <begin position="12"/>
        <end position="33"/>
    </location>
</feature>
<evidence type="ECO:0000256" key="1">
    <source>
        <dbReference type="SAM" id="Phobius"/>
    </source>
</evidence>
<evidence type="ECO:0008006" key="4">
    <source>
        <dbReference type="Google" id="ProtNLM"/>
    </source>
</evidence>
<evidence type="ECO:0000313" key="3">
    <source>
        <dbReference type="Proteomes" id="UP001140206"/>
    </source>
</evidence>
<dbReference type="AlphaFoldDB" id="A0AAV8C963"/>
<keyword evidence="1" id="KW-0812">Transmembrane</keyword>
<proteinExistence type="predicted"/>
<protein>
    <recommendedName>
        <fullName evidence="4">Late embryogenesis abundant protein LEA-2 subgroup domain-containing protein</fullName>
    </recommendedName>
</protein>